<gene>
    <name evidence="1" type="ORF">HNQ09_000356</name>
</gene>
<dbReference type="AlphaFoldDB" id="A0A7W8LNS4"/>
<accession>A0A7W8LNS4</accession>
<dbReference type="EMBL" id="JACHFN010000001">
    <property type="protein sequence ID" value="MBB5232939.1"/>
    <property type="molecule type" value="Genomic_DNA"/>
</dbReference>
<evidence type="ECO:0000313" key="1">
    <source>
        <dbReference type="EMBL" id="MBB5232939.1"/>
    </source>
</evidence>
<name>A0A7W8LNS4_9DEIO</name>
<evidence type="ECO:0000313" key="2">
    <source>
        <dbReference type="Proteomes" id="UP000525389"/>
    </source>
</evidence>
<organism evidence="1 2">
    <name type="scientific">Deinococcus budaensis</name>
    <dbReference type="NCBI Taxonomy" id="1665626"/>
    <lineage>
        <taxon>Bacteria</taxon>
        <taxon>Thermotogati</taxon>
        <taxon>Deinococcota</taxon>
        <taxon>Deinococci</taxon>
        <taxon>Deinococcales</taxon>
        <taxon>Deinococcaceae</taxon>
        <taxon>Deinococcus</taxon>
    </lineage>
</organism>
<sequence>MNVQLQLAFSRDRAQSLLAEAQRERDARSARAARPALRPLAALLGALHLRPRVRPA</sequence>
<keyword evidence="2" id="KW-1185">Reference proteome</keyword>
<dbReference type="Proteomes" id="UP000525389">
    <property type="component" value="Unassembled WGS sequence"/>
</dbReference>
<reference evidence="1 2" key="1">
    <citation type="submission" date="2020-08" db="EMBL/GenBank/DDBJ databases">
        <title>Genomic Encyclopedia of Type Strains, Phase IV (KMG-IV): sequencing the most valuable type-strain genomes for metagenomic binning, comparative biology and taxonomic classification.</title>
        <authorList>
            <person name="Goeker M."/>
        </authorList>
    </citation>
    <scope>NUCLEOTIDE SEQUENCE [LARGE SCALE GENOMIC DNA]</scope>
    <source>
        <strain evidence="1 2">DSM 101791</strain>
    </source>
</reference>
<protein>
    <submittedName>
        <fullName evidence="1">Uncharacterized protein</fullName>
    </submittedName>
</protein>
<proteinExistence type="predicted"/>
<comment type="caution">
    <text evidence="1">The sequence shown here is derived from an EMBL/GenBank/DDBJ whole genome shotgun (WGS) entry which is preliminary data.</text>
</comment>
<dbReference type="RefSeq" id="WP_184024571.1">
    <property type="nucleotide sequence ID" value="NZ_JACHFN010000001.1"/>
</dbReference>